<dbReference type="AlphaFoldDB" id="A0A026WSG5"/>
<proteinExistence type="predicted"/>
<dbReference type="EMBL" id="KK107111">
    <property type="protein sequence ID" value="EZA58990.1"/>
    <property type="molecule type" value="Genomic_DNA"/>
</dbReference>
<organism evidence="1 2">
    <name type="scientific">Ooceraea biroi</name>
    <name type="common">Clonal raider ant</name>
    <name type="synonym">Cerapachys biroi</name>
    <dbReference type="NCBI Taxonomy" id="2015173"/>
    <lineage>
        <taxon>Eukaryota</taxon>
        <taxon>Metazoa</taxon>
        <taxon>Ecdysozoa</taxon>
        <taxon>Arthropoda</taxon>
        <taxon>Hexapoda</taxon>
        <taxon>Insecta</taxon>
        <taxon>Pterygota</taxon>
        <taxon>Neoptera</taxon>
        <taxon>Endopterygota</taxon>
        <taxon>Hymenoptera</taxon>
        <taxon>Apocrita</taxon>
        <taxon>Aculeata</taxon>
        <taxon>Formicoidea</taxon>
        <taxon>Formicidae</taxon>
        <taxon>Dorylinae</taxon>
        <taxon>Ooceraea</taxon>
    </lineage>
</organism>
<reference evidence="1 2" key="1">
    <citation type="journal article" date="2014" name="Curr. Biol.">
        <title>The genome of the clonal raider ant Cerapachys biroi.</title>
        <authorList>
            <person name="Oxley P.R."/>
            <person name="Ji L."/>
            <person name="Fetter-Pruneda I."/>
            <person name="McKenzie S.K."/>
            <person name="Li C."/>
            <person name="Hu H."/>
            <person name="Zhang G."/>
            <person name="Kronauer D.J."/>
        </authorList>
    </citation>
    <scope>NUCLEOTIDE SEQUENCE [LARGE SCALE GENOMIC DNA]</scope>
</reference>
<evidence type="ECO:0000313" key="2">
    <source>
        <dbReference type="Proteomes" id="UP000053097"/>
    </source>
</evidence>
<evidence type="ECO:0000313" key="1">
    <source>
        <dbReference type="EMBL" id="EZA58990.1"/>
    </source>
</evidence>
<gene>
    <name evidence="1" type="ORF">X777_16950</name>
</gene>
<sequence length="58" mass="6992">MEDSRFKYDFLKISQGEVWWQCNGEPKNSAFIDSLPNELYTKPYYGKSIKKKYYTLEL</sequence>
<accession>A0A026WSG5</accession>
<name>A0A026WSG5_OOCBI</name>
<keyword evidence="2" id="KW-1185">Reference proteome</keyword>
<dbReference type="Proteomes" id="UP000053097">
    <property type="component" value="Unassembled WGS sequence"/>
</dbReference>
<protein>
    <submittedName>
        <fullName evidence="1">Uncharacterized protein</fullName>
    </submittedName>
</protein>